<keyword evidence="11 19" id="KW-0675">Receptor</keyword>
<accession>A0A151NX74</accession>
<dbReference type="SUPFAM" id="SSF48726">
    <property type="entry name" value="Immunoglobulin"/>
    <property type="match status" value="5"/>
</dbReference>
<feature type="domain" description="TIR" evidence="17">
    <location>
        <begin position="849"/>
        <end position="1004"/>
    </location>
</feature>
<keyword evidence="3 15" id="KW-0812">Transmembrane</keyword>
<dbReference type="eggNOG" id="ENOG502QWEU">
    <property type="taxonomic scope" value="Eukaryota"/>
</dbReference>
<organism evidence="19 20">
    <name type="scientific">Alligator mississippiensis</name>
    <name type="common">American alligator</name>
    <dbReference type="NCBI Taxonomy" id="8496"/>
    <lineage>
        <taxon>Eukaryota</taxon>
        <taxon>Metazoa</taxon>
        <taxon>Chordata</taxon>
        <taxon>Craniata</taxon>
        <taxon>Vertebrata</taxon>
        <taxon>Euteleostomi</taxon>
        <taxon>Archelosauria</taxon>
        <taxon>Archosauria</taxon>
        <taxon>Crocodylia</taxon>
        <taxon>Alligatoridae</taxon>
        <taxon>Alligatorinae</taxon>
        <taxon>Alligator</taxon>
    </lineage>
</organism>
<dbReference type="GO" id="GO:0016020">
    <property type="term" value="C:membrane"/>
    <property type="evidence" value="ECO:0007669"/>
    <property type="project" value="UniProtKB-SubCell"/>
</dbReference>
<dbReference type="InterPro" id="IPR013151">
    <property type="entry name" value="Immunoglobulin_dom"/>
</dbReference>
<dbReference type="Pfam" id="PF18452">
    <property type="entry name" value="Ig_6"/>
    <property type="match status" value="1"/>
</dbReference>
<keyword evidence="7 15" id="KW-1133">Transmembrane helix</keyword>
<dbReference type="Gene3D" id="2.60.40.10">
    <property type="entry name" value="Immunoglobulins"/>
    <property type="match status" value="6"/>
</dbReference>
<evidence type="ECO:0000256" key="16">
    <source>
        <dbReference type="SAM" id="SignalP"/>
    </source>
</evidence>
<proteinExistence type="inferred from homology"/>
<evidence type="ECO:0000256" key="9">
    <source>
        <dbReference type="ARBA" id="ARBA00023136"/>
    </source>
</evidence>
<keyword evidence="13" id="KW-0395">Inflammatory response</keyword>
<dbReference type="InterPro" id="IPR041416">
    <property type="entry name" value="IL-1RAcP-like_ig"/>
</dbReference>
<keyword evidence="8" id="KW-0520">NAD</keyword>
<dbReference type="GO" id="GO:0004909">
    <property type="term" value="F:interleukin-1, type I, activating receptor activity"/>
    <property type="evidence" value="ECO:0007669"/>
    <property type="project" value="InterPro"/>
</dbReference>
<dbReference type="Proteomes" id="UP000050525">
    <property type="component" value="Unassembled WGS sequence"/>
</dbReference>
<dbReference type="InterPro" id="IPR003598">
    <property type="entry name" value="Ig_sub2"/>
</dbReference>
<evidence type="ECO:0000313" key="20">
    <source>
        <dbReference type="Proteomes" id="UP000050525"/>
    </source>
</evidence>
<feature type="transmembrane region" description="Helical" evidence="15">
    <location>
        <begin position="803"/>
        <end position="825"/>
    </location>
</feature>
<dbReference type="InterPro" id="IPR015621">
    <property type="entry name" value="IL-1_rcpt_fam"/>
</dbReference>
<comment type="caution">
    <text evidence="19">The sequence shown here is derived from an EMBL/GenBank/DDBJ whole genome shotgun (WGS) entry which is preliminary data.</text>
</comment>
<dbReference type="STRING" id="8496.A0A151NX74"/>
<dbReference type="GO" id="GO:0006954">
    <property type="term" value="P:inflammatory response"/>
    <property type="evidence" value="ECO:0007669"/>
    <property type="project" value="UniProtKB-KW"/>
</dbReference>
<keyword evidence="9 15" id="KW-0472">Membrane</keyword>
<dbReference type="InterPro" id="IPR004074">
    <property type="entry name" value="IL-1_rcpt_I/II-typ"/>
</dbReference>
<feature type="domain" description="Ig-like" evidence="18">
    <location>
        <begin position="23"/>
        <end position="112"/>
    </location>
</feature>
<feature type="domain" description="TIR" evidence="17">
    <location>
        <begin position="384"/>
        <end position="547"/>
    </location>
</feature>
<dbReference type="InterPro" id="IPR003599">
    <property type="entry name" value="Ig_sub"/>
</dbReference>
<evidence type="ECO:0000256" key="7">
    <source>
        <dbReference type="ARBA" id="ARBA00022989"/>
    </source>
</evidence>
<feature type="transmembrane region" description="Helical" evidence="15">
    <location>
        <begin position="338"/>
        <end position="360"/>
    </location>
</feature>
<dbReference type="GO" id="GO:0016787">
    <property type="term" value="F:hydrolase activity"/>
    <property type="evidence" value="ECO:0007669"/>
    <property type="project" value="UniProtKB-KW"/>
</dbReference>
<dbReference type="Pfam" id="PF00047">
    <property type="entry name" value="ig"/>
    <property type="match status" value="1"/>
</dbReference>
<evidence type="ECO:0000256" key="14">
    <source>
        <dbReference type="ARBA" id="ARBA00023319"/>
    </source>
</evidence>
<dbReference type="SUPFAM" id="SSF52200">
    <property type="entry name" value="Toll/Interleukin receptor TIR domain"/>
    <property type="match status" value="2"/>
</dbReference>
<comment type="similarity">
    <text evidence="2">Belongs to the interleukin-1 receptor family.</text>
</comment>
<feature type="domain" description="Ig-like" evidence="18">
    <location>
        <begin position="700"/>
        <end position="792"/>
    </location>
</feature>
<dbReference type="InterPro" id="IPR007110">
    <property type="entry name" value="Ig-like_dom"/>
</dbReference>
<keyword evidence="20" id="KW-1185">Reference proteome</keyword>
<dbReference type="SMART" id="SM00409">
    <property type="entry name" value="IG"/>
    <property type="match status" value="6"/>
</dbReference>
<evidence type="ECO:0000256" key="6">
    <source>
        <dbReference type="ARBA" id="ARBA00022801"/>
    </source>
</evidence>
<evidence type="ECO:0000256" key="11">
    <source>
        <dbReference type="ARBA" id="ARBA00023170"/>
    </source>
</evidence>
<keyword evidence="14" id="KW-0393">Immunoglobulin domain</keyword>
<dbReference type="PANTHER" id="PTHR11890:SF26">
    <property type="entry name" value="INTERLEUKIN-1 RECEPTOR TYPE 1"/>
    <property type="match status" value="1"/>
</dbReference>
<dbReference type="EMBL" id="AKHW03001628">
    <property type="protein sequence ID" value="KYO41398.1"/>
    <property type="molecule type" value="Genomic_DNA"/>
</dbReference>
<feature type="chain" id="PRO_5007586457" evidence="16">
    <location>
        <begin position="29"/>
        <end position="1039"/>
    </location>
</feature>
<evidence type="ECO:0000256" key="10">
    <source>
        <dbReference type="ARBA" id="ARBA00023157"/>
    </source>
</evidence>
<dbReference type="SMART" id="SM00408">
    <property type="entry name" value="IGc2"/>
    <property type="match status" value="5"/>
</dbReference>
<dbReference type="InterPro" id="IPR036179">
    <property type="entry name" value="Ig-like_dom_sf"/>
</dbReference>
<dbReference type="FunFam" id="3.40.50.10140:FF:000002">
    <property type="entry name" value="Interleukin 1 receptor accessory protein"/>
    <property type="match status" value="1"/>
</dbReference>
<feature type="signal peptide" evidence="16">
    <location>
        <begin position="1"/>
        <end position="28"/>
    </location>
</feature>
<dbReference type="PRINTS" id="PR01536">
    <property type="entry name" value="INTRLKN1R12F"/>
</dbReference>
<name>A0A151NX74_ALLMI</name>
<dbReference type="Gene3D" id="3.40.50.10140">
    <property type="entry name" value="Toll/interleukin-1 receptor homology (TIR) domain"/>
    <property type="match status" value="2"/>
</dbReference>
<dbReference type="PRINTS" id="PR01537">
    <property type="entry name" value="INTRLKN1R1F"/>
</dbReference>
<dbReference type="PROSITE" id="PS50104">
    <property type="entry name" value="TIR"/>
    <property type="match status" value="2"/>
</dbReference>
<feature type="domain" description="Ig-like" evidence="18">
    <location>
        <begin position="505"/>
        <end position="584"/>
    </location>
</feature>
<dbReference type="PANTHER" id="PTHR11890">
    <property type="entry name" value="INTERLEUKIN-1 RECEPTOR FAMILY MEMBER"/>
    <property type="match status" value="1"/>
</dbReference>
<keyword evidence="4 16" id="KW-0732">Signal</keyword>
<dbReference type="InterPro" id="IPR013783">
    <property type="entry name" value="Ig-like_fold"/>
</dbReference>
<dbReference type="SMART" id="SM00255">
    <property type="entry name" value="TIR"/>
    <property type="match status" value="1"/>
</dbReference>
<keyword evidence="6" id="KW-0378">Hydrolase</keyword>
<sequence>MKTKQNMNSLLWFICYLMLFVSPYSTEGCKTCRHFVLKGEPVAISCPTFYTDYNLTWYRNGSDIPVSTERHSRVHQRENFLWFIPANLEDSGFYACNIRKANSSDKKYVQLSVFKNDNDLCFNETTRFDQKVFTLTAGKITCPLLEYFKDENNTASEIQWYKECMPGLLEDTRFQPLKGEPYLTIKNVTLQDKGNYTCLTTYMHMGKFYNVSRTINLDVEETPVKKKPEFIYPNNNTIKVDFGSHVVIDCNVSSGIDGLTPYWQVNNSDVDSFDNTYKEEFYEKQSSHGLLIAGAKFNISKVTNKDYLYKFFCHVFYPHGHTTVYIKLEHPVPNIHGYLIGGGISLVFVIVLAVLIYKLFKIDIVLWYRKSCHIFLFKKVSDGKLYDAYVLYPKNQVSCIYSPDIFALKMLPEVLERQCGYNLFILGRDDLPGEAVINVVDETIHQTHLDTLINGAGAKEYNIMDTDLFACSISLVFLFLVKTEECQIYDLSEQHNQSSIFVPTGQPLATDCLLGNVLNLQQVKKNLTWYRSGEKMPVTKNKHSRVHQEENVLWFMPATLEDSGSYECIVENVTSCNKIYLNINVFKTANGLCYNKKFSYTQYILKSSTASIVCPDLYYFRDKKNIWPVHWLKECNLFEDKRFLPQRDELIITNVSGKDAGNYLCQATYNYMGKQYNVSRNIYVTVVENPAKKNTEILYPRNNTIEVKLGSSLIIDCNVSSFKDYSIAISWKFNNSLVNYFFNERIREEDQEDSFFADHMFSILRLNITEVKHEDYGHHFVCRAGKVSAYIVLQRPARNIQRYLIGGFLSLVFLIVVAILIYKLLKIDIVLWYRKSCGPFLNKEVSDGKIYDAYVLYPKSSKVTCSCVTDSFVLRVLPEVLERQCGYTLFIFGRDDLPGKAVVNVVDETIKESRRLIIVLEPKTSSYNLLEDSPEEQLVLYNALIRDGIKVILIELAKTIDYTNMPESIKYIKQKHGAIQWEGDITQKSYLTSTRFWKKVQYRMPPRYSASSELPLRPVTLNTPFRQDKDEACHFNDSG</sequence>
<dbReference type="PROSITE" id="PS50835">
    <property type="entry name" value="IG_LIKE"/>
    <property type="match status" value="5"/>
</dbReference>
<dbReference type="FunFam" id="2.60.40.10:FF:001302">
    <property type="entry name" value="Interleukin 1 receptor like 2"/>
    <property type="match status" value="2"/>
</dbReference>
<evidence type="ECO:0000256" key="12">
    <source>
        <dbReference type="ARBA" id="ARBA00023180"/>
    </source>
</evidence>
<dbReference type="InterPro" id="IPR035897">
    <property type="entry name" value="Toll_tir_struct_dom_sf"/>
</dbReference>
<dbReference type="InterPro" id="IPR000157">
    <property type="entry name" value="TIR_dom"/>
</dbReference>
<evidence type="ECO:0000256" key="15">
    <source>
        <dbReference type="SAM" id="Phobius"/>
    </source>
</evidence>
<evidence type="ECO:0000256" key="5">
    <source>
        <dbReference type="ARBA" id="ARBA00022737"/>
    </source>
</evidence>
<dbReference type="Pfam" id="PF01582">
    <property type="entry name" value="TIR"/>
    <property type="match status" value="2"/>
</dbReference>
<comment type="subcellular location">
    <subcellularLocation>
        <location evidence="1">Membrane</location>
        <topology evidence="1">Single-pass type I membrane protein</topology>
    </subcellularLocation>
</comment>
<evidence type="ECO:0000256" key="1">
    <source>
        <dbReference type="ARBA" id="ARBA00004479"/>
    </source>
</evidence>
<evidence type="ECO:0000256" key="13">
    <source>
        <dbReference type="ARBA" id="ARBA00023198"/>
    </source>
</evidence>
<evidence type="ECO:0000256" key="8">
    <source>
        <dbReference type="ARBA" id="ARBA00023027"/>
    </source>
</evidence>
<dbReference type="FunFam" id="2.60.40.10:FF:000188">
    <property type="entry name" value="Interleukin-1 receptor accessory protein-like 1"/>
    <property type="match status" value="2"/>
</dbReference>
<evidence type="ECO:0000256" key="4">
    <source>
        <dbReference type="ARBA" id="ARBA00022729"/>
    </source>
</evidence>
<feature type="domain" description="Ig-like" evidence="18">
    <location>
        <begin position="140"/>
        <end position="216"/>
    </location>
</feature>
<feature type="domain" description="Ig-like" evidence="18">
    <location>
        <begin position="629"/>
        <end position="679"/>
    </location>
</feature>
<evidence type="ECO:0000259" key="17">
    <source>
        <dbReference type="PROSITE" id="PS50104"/>
    </source>
</evidence>
<evidence type="ECO:0000313" key="19">
    <source>
        <dbReference type="EMBL" id="KYO41398.1"/>
    </source>
</evidence>
<dbReference type="AlphaFoldDB" id="A0A151NX74"/>
<keyword evidence="10" id="KW-1015">Disulfide bond</keyword>
<evidence type="ECO:0000259" key="18">
    <source>
        <dbReference type="PROSITE" id="PS50835"/>
    </source>
</evidence>
<keyword evidence="5" id="KW-0677">Repeat</keyword>
<dbReference type="GO" id="GO:0050727">
    <property type="term" value="P:regulation of inflammatory response"/>
    <property type="evidence" value="ECO:0007669"/>
    <property type="project" value="TreeGrafter"/>
</dbReference>
<keyword evidence="12" id="KW-0325">Glycoprotein</keyword>
<gene>
    <name evidence="19" type="primary">IL1R1</name>
    <name evidence="19" type="ORF">Y1Q_0006221</name>
</gene>
<dbReference type="PRINTS" id="PR01538">
    <property type="entry name" value="INTRLEUKN1R1"/>
</dbReference>
<evidence type="ECO:0000256" key="2">
    <source>
        <dbReference type="ARBA" id="ARBA00009752"/>
    </source>
</evidence>
<protein>
    <submittedName>
        <fullName evidence="19">Interleukin-1 receptor type 1</fullName>
    </submittedName>
</protein>
<reference evidence="19 20" key="1">
    <citation type="journal article" date="2012" name="Genome Biol.">
        <title>Sequencing three crocodilian genomes to illuminate the evolution of archosaurs and amniotes.</title>
        <authorList>
            <person name="St John J.A."/>
            <person name="Braun E.L."/>
            <person name="Isberg S.R."/>
            <person name="Miles L.G."/>
            <person name="Chong A.Y."/>
            <person name="Gongora J."/>
            <person name="Dalzell P."/>
            <person name="Moran C."/>
            <person name="Bed'hom B."/>
            <person name="Abzhanov A."/>
            <person name="Burgess S.C."/>
            <person name="Cooksey A.M."/>
            <person name="Castoe T.A."/>
            <person name="Crawford N.G."/>
            <person name="Densmore L.D."/>
            <person name="Drew J.C."/>
            <person name="Edwards S.V."/>
            <person name="Faircloth B.C."/>
            <person name="Fujita M.K."/>
            <person name="Greenwold M.J."/>
            <person name="Hoffmann F.G."/>
            <person name="Howard J.M."/>
            <person name="Iguchi T."/>
            <person name="Janes D.E."/>
            <person name="Khan S.Y."/>
            <person name="Kohno S."/>
            <person name="de Koning A.J."/>
            <person name="Lance S.L."/>
            <person name="McCarthy F.M."/>
            <person name="McCormack J.E."/>
            <person name="Merchant M.E."/>
            <person name="Peterson D.G."/>
            <person name="Pollock D.D."/>
            <person name="Pourmand N."/>
            <person name="Raney B.J."/>
            <person name="Roessler K.A."/>
            <person name="Sanford J.R."/>
            <person name="Sawyer R.H."/>
            <person name="Schmidt C.J."/>
            <person name="Triplett E.W."/>
            <person name="Tuberville T.D."/>
            <person name="Venegas-Anaya M."/>
            <person name="Howard J.T."/>
            <person name="Jarvis E.D."/>
            <person name="Guillette L.J.Jr."/>
            <person name="Glenn T.C."/>
            <person name="Green R.E."/>
            <person name="Ray D.A."/>
        </authorList>
    </citation>
    <scope>NUCLEOTIDE SEQUENCE [LARGE SCALE GENOMIC DNA]</scope>
    <source>
        <strain evidence="19">KSC_2009_1</strain>
    </source>
</reference>
<dbReference type="InterPro" id="IPR004076">
    <property type="entry name" value="IL-1_rcpt_I-typ"/>
</dbReference>
<evidence type="ECO:0000256" key="3">
    <source>
        <dbReference type="ARBA" id="ARBA00022692"/>
    </source>
</evidence>